<gene>
    <name evidence="1" type="ORF">Scep_002632</name>
</gene>
<accession>A0AAP0Q8Y9</accession>
<proteinExistence type="predicted"/>
<organism evidence="1 2">
    <name type="scientific">Stephania cephalantha</name>
    <dbReference type="NCBI Taxonomy" id="152367"/>
    <lineage>
        <taxon>Eukaryota</taxon>
        <taxon>Viridiplantae</taxon>
        <taxon>Streptophyta</taxon>
        <taxon>Embryophyta</taxon>
        <taxon>Tracheophyta</taxon>
        <taxon>Spermatophyta</taxon>
        <taxon>Magnoliopsida</taxon>
        <taxon>Ranunculales</taxon>
        <taxon>Menispermaceae</taxon>
        <taxon>Menispermoideae</taxon>
        <taxon>Cissampelideae</taxon>
        <taxon>Stephania</taxon>
    </lineage>
</organism>
<keyword evidence="2" id="KW-1185">Reference proteome</keyword>
<comment type="caution">
    <text evidence="1">The sequence shown here is derived from an EMBL/GenBank/DDBJ whole genome shotgun (WGS) entry which is preliminary data.</text>
</comment>
<dbReference type="EMBL" id="JBBNAG010000001">
    <property type="protein sequence ID" value="KAK9167441.1"/>
    <property type="molecule type" value="Genomic_DNA"/>
</dbReference>
<dbReference type="AlphaFoldDB" id="A0AAP0Q8Y9"/>
<protein>
    <submittedName>
        <fullName evidence="1">Uncharacterized protein</fullName>
    </submittedName>
</protein>
<name>A0AAP0Q8Y9_9MAGN</name>
<evidence type="ECO:0000313" key="2">
    <source>
        <dbReference type="Proteomes" id="UP001419268"/>
    </source>
</evidence>
<sequence length="72" mass="8807">MKQFKIWKFLFIEQHIPCDKILLVAFIHLYPLWTRVISHLKDTSHIEIDIYVYYKVGDRENMHIQTLSIVYN</sequence>
<evidence type="ECO:0000313" key="1">
    <source>
        <dbReference type="EMBL" id="KAK9167441.1"/>
    </source>
</evidence>
<reference evidence="1 2" key="1">
    <citation type="submission" date="2024-01" db="EMBL/GenBank/DDBJ databases">
        <title>Genome assemblies of Stephania.</title>
        <authorList>
            <person name="Yang L."/>
        </authorList>
    </citation>
    <scope>NUCLEOTIDE SEQUENCE [LARGE SCALE GENOMIC DNA]</scope>
    <source>
        <strain evidence="1">JXDWG</strain>
        <tissue evidence="1">Leaf</tissue>
    </source>
</reference>
<dbReference type="Proteomes" id="UP001419268">
    <property type="component" value="Unassembled WGS sequence"/>
</dbReference>